<name>A0ABZ2IDH1_9CAUL</name>
<sequence length="374" mass="40455">MDDTGVDDTQQTGTDDDHAGNPHGFGGGSKAGSGHSGFRIIGVARAAAGRYRKAVTVPAVPSQSPSAPFTVAALYRFAPVADPAALRMHLLDLCGTQVRGTLLVAHEGINGTIAGPEADVARVVDGVRALPGFERLELKYSTAQAMPFHRMKVRVKAEIVTMGQPDIDPVDGVGTYVSPRDWNALIADPDTVVIDTRNDYEGEIGAFAGAVQPNTRTFREFADWFRTEGRALLDRPTPPKVAMYCTGGIRCEKATAFLKAEGVRDVHHLEGGILKYLETVPEPESLWRGECFVFDERVAVGHGLVEGEHALCRGCRMPVSPEGRRSARYVEGVSCDRCWDDRDATQREGYAERQKQMEIARARGVAHVGAAQKG</sequence>
<protein>
    <recommendedName>
        <fullName evidence="1">tRNA uridine(34) hydroxylase</fullName>
        <ecNumber evidence="1">1.14.-.-</ecNumber>
    </recommendedName>
    <alternativeName>
        <fullName evidence="1">tRNA hydroxylation protein O</fullName>
    </alternativeName>
</protein>
<dbReference type="Gene3D" id="3.30.70.100">
    <property type="match status" value="1"/>
</dbReference>
<gene>
    <name evidence="1" type="primary">trhO</name>
    <name evidence="4" type="ORF">V8J38_04120</name>
</gene>
<accession>A0ABZ2IDH1</accession>
<dbReference type="CDD" id="cd01518">
    <property type="entry name" value="RHOD_YceA"/>
    <property type="match status" value="1"/>
</dbReference>
<keyword evidence="1" id="KW-0819">tRNA processing</keyword>
<dbReference type="PROSITE" id="PS50206">
    <property type="entry name" value="RHODANESE_3"/>
    <property type="match status" value="1"/>
</dbReference>
<feature type="region of interest" description="Disordered" evidence="2">
    <location>
        <begin position="1"/>
        <end position="33"/>
    </location>
</feature>
<comment type="function">
    <text evidence="1">Catalyzes oxygen-dependent 5-hydroxyuridine (ho5U) modification at position 34 in tRNAs.</text>
</comment>
<dbReference type="InterPro" id="IPR001763">
    <property type="entry name" value="Rhodanese-like_dom"/>
</dbReference>
<dbReference type="SMART" id="SM00450">
    <property type="entry name" value="RHOD"/>
    <property type="match status" value="1"/>
</dbReference>
<organism evidence="4 5">
    <name type="scientific">Brevundimonas olei</name>
    <dbReference type="NCBI Taxonomy" id="657642"/>
    <lineage>
        <taxon>Bacteria</taxon>
        <taxon>Pseudomonadati</taxon>
        <taxon>Pseudomonadota</taxon>
        <taxon>Alphaproteobacteria</taxon>
        <taxon>Caulobacterales</taxon>
        <taxon>Caulobacteraceae</taxon>
        <taxon>Brevundimonas</taxon>
    </lineage>
</organism>
<evidence type="ECO:0000259" key="3">
    <source>
        <dbReference type="PROSITE" id="PS50206"/>
    </source>
</evidence>
<dbReference type="NCBIfam" id="NF001136">
    <property type="entry name" value="PRK00142.1-4"/>
    <property type="match status" value="1"/>
</dbReference>
<keyword evidence="5" id="KW-1185">Reference proteome</keyword>
<evidence type="ECO:0000313" key="4">
    <source>
        <dbReference type="EMBL" id="WWT55636.1"/>
    </source>
</evidence>
<dbReference type="EMBL" id="CP146369">
    <property type="protein sequence ID" value="WWT55636.1"/>
    <property type="molecule type" value="Genomic_DNA"/>
</dbReference>
<feature type="compositionally biased region" description="Gly residues" evidence="2">
    <location>
        <begin position="23"/>
        <end position="33"/>
    </location>
</feature>
<dbReference type="InterPro" id="IPR036873">
    <property type="entry name" value="Rhodanese-like_dom_sf"/>
</dbReference>
<keyword evidence="1" id="KW-0560">Oxidoreductase</keyword>
<reference evidence="4 5" key="1">
    <citation type="submission" date="2024-02" db="EMBL/GenBank/DDBJ databases">
        <title>Distribution and functional of Brevundimonas-related endobacteria within Verticillium dahliae.</title>
        <authorList>
            <person name="Zeng H."/>
        </authorList>
    </citation>
    <scope>NUCLEOTIDE SEQUENCE [LARGE SCALE GENOMIC DNA]</scope>
    <source>
        <strain evidence="4 5">TRM 44200</strain>
    </source>
</reference>
<evidence type="ECO:0000313" key="5">
    <source>
        <dbReference type="Proteomes" id="UP001363460"/>
    </source>
</evidence>
<dbReference type="HAMAP" id="MF_00469">
    <property type="entry name" value="TrhO"/>
    <property type="match status" value="1"/>
</dbReference>
<dbReference type="InterPro" id="IPR040503">
    <property type="entry name" value="TRHO_N"/>
</dbReference>
<proteinExistence type="inferred from homology"/>
<dbReference type="Proteomes" id="UP001363460">
    <property type="component" value="Chromosome"/>
</dbReference>
<dbReference type="Pfam" id="PF00581">
    <property type="entry name" value="Rhodanese"/>
    <property type="match status" value="1"/>
</dbReference>
<comment type="similarity">
    <text evidence="1">Belongs to the TrhO family.</text>
</comment>
<evidence type="ECO:0000256" key="1">
    <source>
        <dbReference type="HAMAP-Rule" id="MF_00469"/>
    </source>
</evidence>
<dbReference type="Gene3D" id="3.40.250.10">
    <property type="entry name" value="Rhodanese-like domain"/>
    <property type="match status" value="1"/>
</dbReference>
<dbReference type="EC" id="1.14.-.-" evidence="1"/>
<evidence type="ECO:0000256" key="2">
    <source>
        <dbReference type="SAM" id="MobiDB-lite"/>
    </source>
</evidence>
<dbReference type="Pfam" id="PF17773">
    <property type="entry name" value="UPF0176_N"/>
    <property type="match status" value="1"/>
</dbReference>
<dbReference type="PANTHER" id="PTHR43268">
    <property type="entry name" value="THIOSULFATE SULFURTRANSFERASE/RHODANESE-LIKE DOMAIN-CONTAINING PROTEIN 2"/>
    <property type="match status" value="1"/>
</dbReference>
<comment type="catalytic activity">
    <reaction evidence="1">
        <text>uridine(34) in tRNA + AH2 + O2 = 5-hydroxyuridine(34) in tRNA + A + H2O</text>
        <dbReference type="Rhea" id="RHEA:64224"/>
        <dbReference type="Rhea" id="RHEA-COMP:11727"/>
        <dbReference type="Rhea" id="RHEA-COMP:13381"/>
        <dbReference type="ChEBI" id="CHEBI:13193"/>
        <dbReference type="ChEBI" id="CHEBI:15377"/>
        <dbReference type="ChEBI" id="CHEBI:15379"/>
        <dbReference type="ChEBI" id="CHEBI:17499"/>
        <dbReference type="ChEBI" id="CHEBI:65315"/>
        <dbReference type="ChEBI" id="CHEBI:136877"/>
    </reaction>
</comment>
<feature type="domain" description="Rhodanese" evidence="3">
    <location>
        <begin position="187"/>
        <end position="285"/>
    </location>
</feature>
<dbReference type="InterPro" id="IPR020936">
    <property type="entry name" value="TrhO"/>
</dbReference>
<dbReference type="SUPFAM" id="SSF52821">
    <property type="entry name" value="Rhodanese/Cell cycle control phosphatase"/>
    <property type="match status" value="1"/>
</dbReference>
<dbReference type="PANTHER" id="PTHR43268:SF3">
    <property type="entry name" value="RHODANESE-LIKE DOMAIN-CONTAINING PROTEIN 7-RELATED"/>
    <property type="match status" value="1"/>
</dbReference>